<dbReference type="OrthoDB" id="610645at2759"/>
<sequence>MSPCSFFGCHHVVVKFAAKQFPVPSAERPKIVRISVTDVDATDSSSDEEEAEKPNHQYRVKRLVNEIRIEDFSRFSALNDEPHNVKPKSRNKQHKIQKNNGAIAQQQCVPVVAAFACQSI</sequence>
<dbReference type="EMBL" id="RXIC02000025">
    <property type="protein sequence ID" value="KAB1207501.1"/>
    <property type="molecule type" value="Genomic_DNA"/>
</dbReference>
<protein>
    <submittedName>
        <fullName evidence="1">Ethylene-responsive transcription factor CRF4</fullName>
    </submittedName>
</protein>
<evidence type="ECO:0000313" key="1">
    <source>
        <dbReference type="EMBL" id="KAB1207501.1"/>
    </source>
</evidence>
<name>A0A6A1V4A6_9ROSI</name>
<organism evidence="1 2">
    <name type="scientific">Morella rubra</name>
    <name type="common">Chinese bayberry</name>
    <dbReference type="NCBI Taxonomy" id="262757"/>
    <lineage>
        <taxon>Eukaryota</taxon>
        <taxon>Viridiplantae</taxon>
        <taxon>Streptophyta</taxon>
        <taxon>Embryophyta</taxon>
        <taxon>Tracheophyta</taxon>
        <taxon>Spermatophyta</taxon>
        <taxon>Magnoliopsida</taxon>
        <taxon>eudicotyledons</taxon>
        <taxon>Gunneridae</taxon>
        <taxon>Pentapetalae</taxon>
        <taxon>rosids</taxon>
        <taxon>fabids</taxon>
        <taxon>Fagales</taxon>
        <taxon>Myricaceae</taxon>
        <taxon>Morella</taxon>
    </lineage>
</organism>
<gene>
    <name evidence="1" type="ORF">CJ030_MR7G000704</name>
</gene>
<dbReference type="Proteomes" id="UP000516437">
    <property type="component" value="Chromosome 7"/>
</dbReference>
<reference evidence="1 2" key="1">
    <citation type="journal article" date="2019" name="Plant Biotechnol. J.">
        <title>The red bayberry genome and genetic basis of sex determination.</title>
        <authorList>
            <person name="Jia H.M."/>
            <person name="Jia H.J."/>
            <person name="Cai Q.L."/>
            <person name="Wang Y."/>
            <person name="Zhao H.B."/>
            <person name="Yang W.F."/>
            <person name="Wang G.Y."/>
            <person name="Li Y.H."/>
            <person name="Zhan D.L."/>
            <person name="Shen Y.T."/>
            <person name="Niu Q.F."/>
            <person name="Chang L."/>
            <person name="Qiu J."/>
            <person name="Zhao L."/>
            <person name="Xie H.B."/>
            <person name="Fu W.Y."/>
            <person name="Jin J."/>
            <person name="Li X.W."/>
            <person name="Jiao Y."/>
            <person name="Zhou C.C."/>
            <person name="Tu T."/>
            <person name="Chai C.Y."/>
            <person name="Gao J.L."/>
            <person name="Fan L.J."/>
            <person name="van de Weg E."/>
            <person name="Wang J.Y."/>
            <person name="Gao Z.S."/>
        </authorList>
    </citation>
    <scope>NUCLEOTIDE SEQUENCE [LARGE SCALE GENOMIC DNA]</scope>
    <source>
        <tissue evidence="1">Leaves</tissue>
    </source>
</reference>
<accession>A0A6A1V4A6</accession>
<proteinExistence type="predicted"/>
<comment type="caution">
    <text evidence="1">The sequence shown here is derived from an EMBL/GenBank/DDBJ whole genome shotgun (WGS) entry which is preliminary data.</text>
</comment>
<evidence type="ECO:0000313" key="2">
    <source>
        <dbReference type="Proteomes" id="UP000516437"/>
    </source>
</evidence>
<dbReference type="AlphaFoldDB" id="A0A6A1V4A6"/>
<keyword evidence="2" id="KW-1185">Reference proteome</keyword>